<evidence type="ECO:0000313" key="3">
    <source>
        <dbReference type="EMBL" id="KAK7114039.1"/>
    </source>
</evidence>
<comment type="caution">
    <text evidence="3">The sequence shown here is derived from an EMBL/GenBank/DDBJ whole genome shotgun (WGS) entry which is preliminary data.</text>
</comment>
<dbReference type="InterPro" id="IPR001251">
    <property type="entry name" value="CRAL-TRIO_dom"/>
</dbReference>
<feature type="domain" description="CRAL-TRIO" evidence="2">
    <location>
        <begin position="84"/>
        <end position="235"/>
    </location>
</feature>
<organism evidence="3 4">
    <name type="scientific">Littorina saxatilis</name>
    <dbReference type="NCBI Taxonomy" id="31220"/>
    <lineage>
        <taxon>Eukaryota</taxon>
        <taxon>Metazoa</taxon>
        <taxon>Spiralia</taxon>
        <taxon>Lophotrochozoa</taxon>
        <taxon>Mollusca</taxon>
        <taxon>Gastropoda</taxon>
        <taxon>Caenogastropoda</taxon>
        <taxon>Littorinimorpha</taxon>
        <taxon>Littorinoidea</taxon>
        <taxon>Littorinidae</taxon>
        <taxon>Littorina</taxon>
    </lineage>
</organism>
<dbReference type="PROSITE" id="PS50191">
    <property type="entry name" value="CRAL_TRIO"/>
    <property type="match status" value="1"/>
</dbReference>
<dbReference type="InterPro" id="IPR011074">
    <property type="entry name" value="CRAL/TRIO_N_dom"/>
</dbReference>
<accession>A0AAN9BZK6</accession>
<proteinExistence type="predicted"/>
<feature type="compositionally biased region" description="Acidic residues" evidence="1">
    <location>
        <begin position="348"/>
        <end position="359"/>
    </location>
</feature>
<evidence type="ECO:0000256" key="1">
    <source>
        <dbReference type="SAM" id="MobiDB-lite"/>
    </source>
</evidence>
<evidence type="ECO:0000313" key="4">
    <source>
        <dbReference type="Proteomes" id="UP001374579"/>
    </source>
</evidence>
<dbReference type="Gene3D" id="3.40.525.10">
    <property type="entry name" value="CRAL-TRIO lipid binding domain"/>
    <property type="match status" value="1"/>
</dbReference>
<dbReference type="Proteomes" id="UP001374579">
    <property type="component" value="Unassembled WGS sequence"/>
</dbReference>
<dbReference type="SMART" id="SM01100">
    <property type="entry name" value="CRAL_TRIO_N"/>
    <property type="match status" value="1"/>
</dbReference>
<dbReference type="PANTHER" id="PTHR45824:SF29">
    <property type="entry name" value="GH16843P"/>
    <property type="match status" value="1"/>
</dbReference>
<dbReference type="SUPFAM" id="SSF46938">
    <property type="entry name" value="CRAL/TRIO N-terminal domain"/>
    <property type="match status" value="1"/>
</dbReference>
<dbReference type="Pfam" id="PF00650">
    <property type="entry name" value="CRAL_TRIO"/>
    <property type="match status" value="1"/>
</dbReference>
<reference evidence="3 4" key="1">
    <citation type="submission" date="2024-02" db="EMBL/GenBank/DDBJ databases">
        <title>Chromosome-scale genome assembly of the rough periwinkle Littorina saxatilis.</title>
        <authorList>
            <person name="De Jode A."/>
            <person name="Faria R."/>
            <person name="Formenti G."/>
            <person name="Sims Y."/>
            <person name="Smith T.P."/>
            <person name="Tracey A."/>
            <person name="Wood J.M.D."/>
            <person name="Zagrodzka Z.B."/>
            <person name="Johannesson K."/>
            <person name="Butlin R.K."/>
            <person name="Leder E.H."/>
        </authorList>
    </citation>
    <scope>NUCLEOTIDE SEQUENCE [LARGE SCALE GENOMIC DNA]</scope>
    <source>
        <strain evidence="3">Snail1</strain>
        <tissue evidence="3">Muscle</tissue>
    </source>
</reference>
<dbReference type="Pfam" id="PF03765">
    <property type="entry name" value="CRAL_TRIO_N"/>
    <property type="match status" value="1"/>
</dbReference>
<dbReference type="CDD" id="cd00170">
    <property type="entry name" value="SEC14"/>
    <property type="match status" value="1"/>
</dbReference>
<dbReference type="SMART" id="SM00516">
    <property type="entry name" value="SEC14"/>
    <property type="match status" value="1"/>
</dbReference>
<evidence type="ECO:0000259" key="2">
    <source>
        <dbReference type="PROSITE" id="PS50191"/>
    </source>
</evidence>
<sequence length="376" mass="42113">MADKTKMIAELKERIAKLQPLPDEPDFSTADETIIRYLKSRDWDLEAAEKMLSESIEYRRRTRPLTLECSWCHNRPGFHSMRQVGHDEAGRPVIYANFAQASTHKNTTEDSVAHVTYLIENAKRTMTPGVSTWVFVIDCTGMTLSSCNPKLGYGVTNSLSNHYPERLGQVVCLNHSPVFHGVWKAIKQFLHPQTAAKVKLVRSKSKMTDLFSRLFSAELSHWLLEEIALNKQKPLSKPQVEFWNPPSSSTGKPLHDPRGTPTYVTQYLETFKKACQSDSDGGSPNLATPLGNEATPFHVHKPHPNIVDHLTGREVAAVSLSKEELLERQRAQSMVEKEGGKGEKREGEEVEEGDFDLDIPSDLQIPANAVRLGTGS</sequence>
<dbReference type="InterPro" id="IPR036273">
    <property type="entry name" value="CRAL/TRIO_N_dom_sf"/>
</dbReference>
<keyword evidence="4" id="KW-1185">Reference proteome</keyword>
<feature type="compositionally biased region" description="Basic and acidic residues" evidence="1">
    <location>
        <begin position="329"/>
        <end position="347"/>
    </location>
</feature>
<dbReference type="GO" id="GO:0008526">
    <property type="term" value="F:phosphatidylinositol transfer activity"/>
    <property type="evidence" value="ECO:0007669"/>
    <property type="project" value="TreeGrafter"/>
</dbReference>
<dbReference type="PANTHER" id="PTHR45824">
    <property type="entry name" value="GH16843P"/>
    <property type="match status" value="1"/>
</dbReference>
<protein>
    <recommendedName>
        <fullName evidence="2">CRAL-TRIO domain-containing protein</fullName>
    </recommendedName>
</protein>
<dbReference type="InterPro" id="IPR036865">
    <property type="entry name" value="CRAL-TRIO_dom_sf"/>
</dbReference>
<dbReference type="SUPFAM" id="SSF52087">
    <property type="entry name" value="CRAL/TRIO domain"/>
    <property type="match status" value="1"/>
</dbReference>
<dbReference type="EMBL" id="JBAMIC010000001">
    <property type="protein sequence ID" value="KAK7114039.1"/>
    <property type="molecule type" value="Genomic_DNA"/>
</dbReference>
<dbReference type="AlphaFoldDB" id="A0AAN9BZK6"/>
<name>A0AAN9BZK6_9CAEN</name>
<feature type="region of interest" description="Disordered" evidence="1">
    <location>
        <begin position="329"/>
        <end position="376"/>
    </location>
</feature>
<dbReference type="InterPro" id="IPR052578">
    <property type="entry name" value="PI_Transfer_CRAL-TRIO"/>
</dbReference>
<gene>
    <name evidence="3" type="ORF">V1264_000166</name>
</gene>